<evidence type="ECO:0000256" key="4">
    <source>
        <dbReference type="ARBA" id="ARBA00023002"/>
    </source>
</evidence>
<dbReference type="Pfam" id="PF01494">
    <property type="entry name" value="FAD_binding_3"/>
    <property type="match status" value="1"/>
</dbReference>
<dbReference type="InterPro" id="IPR038220">
    <property type="entry name" value="PHOX_C_sf"/>
</dbReference>
<dbReference type="SUPFAM" id="SSF51905">
    <property type="entry name" value="FAD/NAD(P)-binding domain"/>
    <property type="match status" value="1"/>
</dbReference>
<organism evidence="6 7">
    <name type="scientific">Favolaschia claudopus</name>
    <dbReference type="NCBI Taxonomy" id="2862362"/>
    <lineage>
        <taxon>Eukaryota</taxon>
        <taxon>Fungi</taxon>
        <taxon>Dikarya</taxon>
        <taxon>Basidiomycota</taxon>
        <taxon>Agaricomycotina</taxon>
        <taxon>Agaricomycetes</taxon>
        <taxon>Agaricomycetidae</taxon>
        <taxon>Agaricales</taxon>
        <taxon>Marasmiineae</taxon>
        <taxon>Mycenaceae</taxon>
        <taxon>Favolaschia</taxon>
    </lineage>
</organism>
<gene>
    <name evidence="6" type="ORF">R3P38DRAFT_1762624</name>
</gene>
<evidence type="ECO:0000256" key="1">
    <source>
        <dbReference type="ARBA" id="ARBA00001974"/>
    </source>
</evidence>
<dbReference type="PANTHER" id="PTHR43004:SF19">
    <property type="entry name" value="BINDING MONOOXYGENASE, PUTATIVE (JCVI)-RELATED"/>
    <property type="match status" value="1"/>
</dbReference>
<name>A0AAW0DGD1_9AGAR</name>
<feature type="domain" description="FAD-binding" evidence="5">
    <location>
        <begin position="15"/>
        <end position="365"/>
    </location>
</feature>
<protein>
    <submittedName>
        <fullName evidence="6">FAD-binding-3 domain-containing protein</fullName>
    </submittedName>
</protein>
<dbReference type="PANTHER" id="PTHR43004">
    <property type="entry name" value="TRK SYSTEM POTASSIUM UPTAKE PROTEIN"/>
    <property type="match status" value="1"/>
</dbReference>
<comment type="cofactor">
    <cofactor evidence="1">
        <name>FAD</name>
        <dbReference type="ChEBI" id="CHEBI:57692"/>
    </cofactor>
</comment>
<dbReference type="Proteomes" id="UP001362999">
    <property type="component" value="Unassembled WGS sequence"/>
</dbReference>
<dbReference type="GO" id="GO:0071949">
    <property type="term" value="F:FAD binding"/>
    <property type="evidence" value="ECO:0007669"/>
    <property type="project" value="InterPro"/>
</dbReference>
<dbReference type="Gene3D" id="3.30.70.2450">
    <property type="match status" value="1"/>
</dbReference>
<keyword evidence="4" id="KW-0560">Oxidoreductase</keyword>
<dbReference type="InterPro" id="IPR050641">
    <property type="entry name" value="RIFMO-like"/>
</dbReference>
<dbReference type="InterPro" id="IPR002938">
    <property type="entry name" value="FAD-bd"/>
</dbReference>
<evidence type="ECO:0000259" key="5">
    <source>
        <dbReference type="Pfam" id="PF01494"/>
    </source>
</evidence>
<evidence type="ECO:0000256" key="3">
    <source>
        <dbReference type="ARBA" id="ARBA00022827"/>
    </source>
</evidence>
<reference evidence="6 7" key="1">
    <citation type="journal article" date="2024" name="J Genomics">
        <title>Draft genome sequencing and assembly of Favolaschia claudopus CIRM-BRFM 2984 isolated from oak limbs.</title>
        <authorList>
            <person name="Navarro D."/>
            <person name="Drula E."/>
            <person name="Chaduli D."/>
            <person name="Cazenave R."/>
            <person name="Ahrendt S."/>
            <person name="Wang J."/>
            <person name="Lipzen A."/>
            <person name="Daum C."/>
            <person name="Barry K."/>
            <person name="Grigoriev I.V."/>
            <person name="Favel A."/>
            <person name="Rosso M.N."/>
            <person name="Martin F."/>
        </authorList>
    </citation>
    <scope>NUCLEOTIDE SEQUENCE [LARGE SCALE GENOMIC DNA]</scope>
    <source>
        <strain evidence="6 7">CIRM-BRFM 2984</strain>
    </source>
</reference>
<comment type="caution">
    <text evidence="6">The sequence shown here is derived from an EMBL/GenBank/DDBJ whole genome shotgun (WGS) entry which is preliminary data.</text>
</comment>
<evidence type="ECO:0000313" key="6">
    <source>
        <dbReference type="EMBL" id="KAK7050550.1"/>
    </source>
</evidence>
<keyword evidence="7" id="KW-1185">Reference proteome</keyword>
<keyword evidence="2" id="KW-0285">Flavoprotein</keyword>
<accession>A0AAW0DGD1</accession>
<dbReference type="PRINTS" id="PR00420">
    <property type="entry name" value="RNGMNOXGNASE"/>
</dbReference>
<keyword evidence="3" id="KW-0274">FAD</keyword>
<evidence type="ECO:0000313" key="7">
    <source>
        <dbReference type="Proteomes" id="UP001362999"/>
    </source>
</evidence>
<dbReference type="EMBL" id="JAWWNJ010000008">
    <property type="protein sequence ID" value="KAK7050550.1"/>
    <property type="molecule type" value="Genomic_DNA"/>
</dbReference>
<dbReference type="Gene3D" id="3.50.50.60">
    <property type="entry name" value="FAD/NAD(P)-binding domain"/>
    <property type="match status" value="1"/>
</dbReference>
<sequence>MSVQYRFQISMADPSVLIVGAGPSGLVLALVLLKNGVSVRIIDKEPAHRPGTRGAGVQPRTLELYDILDVLPGIQEIGEPMRPLIARYERGEIEPTAFVTVAEIVEPTPDTPHPNTYFVRQDGHEAVLRSYLEKLGCSVELGSELRSLEQSPDHVVAVIEKTDSDGHKTEETIKFDWLVGTDGAHSVVRKLIGVNFLGETKPTYIALGDVVVEAGVDPALWHLWEQPSTFMMLRASGVEDRTMTFFYSGRPEHLANQNITREEFVEKFYEITGRRDVKFGATPWLSNYRANIRMADNLHVGRVFLAGDAAHCHSPTGGQGLNSGVQDAVNLGWKLALVQKGLASQSILATYTEERLRIIAHMLKFTTELYKASLDRIPGGQKTEDASWDRSGDVQMLGVNYSGSAIILQDVEAVARIQTPYSRPIESGPASVQAAFRAPDAPGLVLTTGSGVVKTLFSIFSVTAHTVLIFGGEASCGAQVAEVVEKLPQRVARAVRILPQGETASSYSSCEIVFEDRAGHAYIGYGVPFDKLTIVVVRPDGVVGAVVSGVEGVERYLANIAQV</sequence>
<dbReference type="AlphaFoldDB" id="A0AAW0DGD1"/>
<evidence type="ECO:0000256" key="2">
    <source>
        <dbReference type="ARBA" id="ARBA00022630"/>
    </source>
</evidence>
<proteinExistence type="predicted"/>
<dbReference type="GO" id="GO:0016709">
    <property type="term" value="F:oxidoreductase activity, acting on paired donors, with incorporation or reduction of molecular oxygen, NAD(P)H as one donor, and incorporation of one atom of oxygen"/>
    <property type="evidence" value="ECO:0007669"/>
    <property type="project" value="UniProtKB-ARBA"/>
</dbReference>
<dbReference type="Gene3D" id="3.40.30.20">
    <property type="match status" value="1"/>
</dbReference>
<dbReference type="InterPro" id="IPR036188">
    <property type="entry name" value="FAD/NAD-bd_sf"/>
</dbReference>